<gene>
    <name evidence="4" type="ORF">P43SY_009206</name>
</gene>
<proteinExistence type="predicted"/>
<feature type="region of interest" description="Disordered" evidence="3">
    <location>
        <begin position="1"/>
        <end position="37"/>
    </location>
</feature>
<evidence type="ECO:0000313" key="4">
    <source>
        <dbReference type="EMBL" id="KAJ0407919.1"/>
    </source>
</evidence>
<dbReference type="AlphaFoldDB" id="A0AAD5MHG3"/>
<evidence type="ECO:0000256" key="3">
    <source>
        <dbReference type="SAM" id="MobiDB-lite"/>
    </source>
</evidence>
<reference evidence="4" key="1">
    <citation type="submission" date="2021-12" db="EMBL/GenBank/DDBJ databases">
        <title>Prjna785345.</title>
        <authorList>
            <person name="Rujirawat T."/>
            <person name="Krajaejun T."/>
        </authorList>
    </citation>
    <scope>NUCLEOTIDE SEQUENCE</scope>
    <source>
        <strain evidence="4">Pi057C3</strain>
    </source>
</reference>
<dbReference type="PROSITE" id="PS51450">
    <property type="entry name" value="LRR"/>
    <property type="match status" value="2"/>
</dbReference>
<evidence type="ECO:0000256" key="1">
    <source>
        <dbReference type="ARBA" id="ARBA00022614"/>
    </source>
</evidence>
<dbReference type="InterPro" id="IPR032675">
    <property type="entry name" value="LRR_dom_sf"/>
</dbReference>
<dbReference type="EMBL" id="JAKCXM010000016">
    <property type="protein sequence ID" value="KAJ0407919.1"/>
    <property type="molecule type" value="Genomic_DNA"/>
</dbReference>
<protein>
    <submittedName>
        <fullName evidence="4">Uncharacterized protein</fullName>
    </submittedName>
</protein>
<name>A0AAD5MHG3_PYTIN</name>
<feature type="compositionally biased region" description="Polar residues" evidence="3">
    <location>
        <begin position="232"/>
        <end position="250"/>
    </location>
</feature>
<accession>A0AAD5MHG3</accession>
<dbReference type="PANTHER" id="PTHR46652:SF3">
    <property type="entry name" value="LEUCINE-RICH REPEAT-CONTAINING PROTEIN 9"/>
    <property type="match status" value="1"/>
</dbReference>
<keyword evidence="5" id="KW-1185">Reference proteome</keyword>
<feature type="region of interest" description="Disordered" evidence="3">
    <location>
        <begin position="292"/>
        <end position="311"/>
    </location>
</feature>
<feature type="region of interest" description="Disordered" evidence="3">
    <location>
        <begin position="220"/>
        <end position="250"/>
    </location>
</feature>
<sequence>MGAREEREQHGEPLQATTRDSAAVDEPARPRTSSRPATQSLLTQDFIMTRLGVYEPAATKELILRDEEIVGVDEGCAQSLIALEILSLSHNKLVTLDGFQYFVNLIELNLNFNSITSLAPLQCPGLEKLFISSNRVNISPLKPFTKLTTISVYGNLITDLNVALQTCRAMPKLLEESAVVDVELTELILQNEVALELIKNEIKSTKKEWEEQFRLAKDQERERQRLRPKTSLGLSHSSSLNPTEPVTVTDAPSTLQRVKQQRLHTSAGFRHGGPEAVLLSDQGLLKTKKNPLPMVKESSSSSRLETNILTL</sequence>
<dbReference type="Gene3D" id="3.80.10.10">
    <property type="entry name" value="Ribonuclease Inhibitor"/>
    <property type="match status" value="1"/>
</dbReference>
<keyword evidence="2" id="KW-0677">Repeat</keyword>
<feature type="compositionally biased region" description="Polar residues" evidence="3">
    <location>
        <begin position="297"/>
        <end position="311"/>
    </location>
</feature>
<dbReference type="PANTHER" id="PTHR46652">
    <property type="entry name" value="LEUCINE-RICH REPEAT AND IQ DOMAIN-CONTAINING PROTEIN 1-RELATED"/>
    <property type="match status" value="1"/>
</dbReference>
<dbReference type="InterPro" id="IPR001611">
    <property type="entry name" value="Leu-rich_rpt"/>
</dbReference>
<comment type="caution">
    <text evidence="4">The sequence shown here is derived from an EMBL/GenBank/DDBJ whole genome shotgun (WGS) entry which is preliminary data.</text>
</comment>
<dbReference type="Proteomes" id="UP001209570">
    <property type="component" value="Unassembled WGS sequence"/>
</dbReference>
<evidence type="ECO:0000313" key="5">
    <source>
        <dbReference type="Proteomes" id="UP001209570"/>
    </source>
</evidence>
<dbReference type="SUPFAM" id="SSF52058">
    <property type="entry name" value="L domain-like"/>
    <property type="match status" value="1"/>
</dbReference>
<evidence type="ECO:0000256" key="2">
    <source>
        <dbReference type="ARBA" id="ARBA00022737"/>
    </source>
</evidence>
<dbReference type="InterPro" id="IPR050836">
    <property type="entry name" value="SDS22/Internalin_LRR"/>
</dbReference>
<keyword evidence="1" id="KW-0433">Leucine-rich repeat</keyword>
<organism evidence="4 5">
    <name type="scientific">Pythium insidiosum</name>
    <name type="common">Pythiosis disease agent</name>
    <dbReference type="NCBI Taxonomy" id="114742"/>
    <lineage>
        <taxon>Eukaryota</taxon>
        <taxon>Sar</taxon>
        <taxon>Stramenopiles</taxon>
        <taxon>Oomycota</taxon>
        <taxon>Peronosporomycetes</taxon>
        <taxon>Pythiales</taxon>
        <taxon>Pythiaceae</taxon>
        <taxon>Pythium</taxon>
    </lineage>
</organism>
<feature type="compositionally biased region" description="Basic and acidic residues" evidence="3">
    <location>
        <begin position="1"/>
        <end position="11"/>
    </location>
</feature>
<dbReference type="Pfam" id="PF13855">
    <property type="entry name" value="LRR_8"/>
    <property type="match status" value="1"/>
</dbReference>